<dbReference type="FunCoup" id="A0A1Y1UK42">
    <property type="interactions" value="440"/>
</dbReference>
<keyword evidence="10" id="KW-1185">Reference proteome</keyword>
<dbReference type="PANTHER" id="PTHR14190:SF7">
    <property type="entry name" value="VACUOLAR PROTEIN SORTING-ASSOCIATED PROTEIN 52 HOMOLOG"/>
    <property type="match status" value="1"/>
</dbReference>
<evidence type="ECO:0000256" key="4">
    <source>
        <dbReference type="ARBA" id="ARBA00022927"/>
    </source>
</evidence>
<dbReference type="EMBL" id="NBSH01000004">
    <property type="protein sequence ID" value="ORX38430.1"/>
    <property type="molecule type" value="Genomic_DNA"/>
</dbReference>
<reference evidence="9 10" key="1">
    <citation type="submission" date="2017-03" db="EMBL/GenBank/DDBJ databases">
        <title>Widespread Adenine N6-methylation of Active Genes in Fungi.</title>
        <authorList>
            <consortium name="DOE Joint Genome Institute"/>
            <person name="Mondo S.J."/>
            <person name="Dannebaum R.O."/>
            <person name="Kuo R.C."/>
            <person name="Louie K.B."/>
            <person name="Bewick A.J."/>
            <person name="Labutti K."/>
            <person name="Haridas S."/>
            <person name="Kuo A."/>
            <person name="Salamov A."/>
            <person name="Ahrendt S.R."/>
            <person name="Lau R."/>
            <person name="Bowen B.P."/>
            <person name="Lipzen A."/>
            <person name="Sullivan W."/>
            <person name="Andreopoulos W.B."/>
            <person name="Clum A."/>
            <person name="Lindquist E."/>
            <person name="Daum C."/>
            <person name="Northen T.R."/>
            <person name="Ramamoorthy G."/>
            <person name="Schmitz R.J."/>
            <person name="Gryganskyi A."/>
            <person name="Culley D."/>
            <person name="Magnuson J."/>
            <person name="James T.Y."/>
            <person name="O'Malley M.A."/>
            <person name="Stajich J.E."/>
            <person name="Spatafora J.W."/>
            <person name="Visel A."/>
            <person name="Grigoriev I.V."/>
        </authorList>
    </citation>
    <scope>NUCLEOTIDE SEQUENCE [LARGE SCALE GENOMIC DNA]</scope>
    <source>
        <strain evidence="9 10">NRRL Y-17943</strain>
    </source>
</reference>
<comment type="caution">
    <text evidence="9">The sequence shown here is derived from an EMBL/GenBank/DDBJ whole genome shotgun (WGS) entry which is preliminary data.</text>
</comment>
<evidence type="ECO:0000256" key="1">
    <source>
        <dbReference type="ARBA" id="ARBA00004601"/>
    </source>
</evidence>
<dbReference type="PANTHER" id="PTHR14190">
    <property type="entry name" value="SUPPRESSOR OF ACTIN MUTATIONS 2/VACUOLAR PROTEIN SORTING 52"/>
    <property type="match status" value="1"/>
</dbReference>
<dbReference type="GeneID" id="33560633"/>
<accession>A0A1Y1UK42</accession>
<dbReference type="InterPro" id="IPR007258">
    <property type="entry name" value="Vps52"/>
</dbReference>
<dbReference type="RefSeq" id="XP_021872352.1">
    <property type="nucleotide sequence ID" value="XM_022018824.1"/>
</dbReference>
<feature type="domain" description="Vps52 C-terminal" evidence="8">
    <location>
        <begin position="303"/>
        <end position="355"/>
    </location>
</feature>
<dbReference type="GO" id="GO:0032456">
    <property type="term" value="P:endocytic recycling"/>
    <property type="evidence" value="ECO:0007669"/>
    <property type="project" value="TreeGrafter"/>
</dbReference>
<dbReference type="GO" id="GO:0000938">
    <property type="term" value="C:GARP complex"/>
    <property type="evidence" value="ECO:0007669"/>
    <property type="project" value="TreeGrafter"/>
</dbReference>
<dbReference type="Pfam" id="PF20655">
    <property type="entry name" value="Vps52_C"/>
    <property type="match status" value="2"/>
</dbReference>
<evidence type="ECO:0000256" key="2">
    <source>
        <dbReference type="ARBA" id="ARBA00008180"/>
    </source>
</evidence>
<name>A0A1Y1UK42_9TREE</name>
<keyword evidence="3" id="KW-0813">Transport</keyword>
<comment type="subcellular location">
    <subcellularLocation>
        <location evidence="1">Golgi apparatus</location>
        <location evidence="1">trans-Golgi network</location>
    </subcellularLocation>
</comment>
<gene>
    <name evidence="9" type="ORF">BD324DRAFT_655754</name>
</gene>
<feature type="domain" description="Vps52 coiled-coil" evidence="7">
    <location>
        <begin position="66"/>
        <end position="230"/>
    </location>
</feature>
<feature type="region of interest" description="Disordered" evidence="6">
    <location>
        <begin position="1"/>
        <end position="41"/>
    </location>
</feature>
<feature type="domain" description="Vps52 C-terminal" evidence="8">
    <location>
        <begin position="397"/>
        <end position="573"/>
    </location>
</feature>
<dbReference type="InterPro" id="IPR048361">
    <property type="entry name" value="Vps52_C"/>
</dbReference>
<dbReference type="GO" id="GO:0015031">
    <property type="term" value="P:protein transport"/>
    <property type="evidence" value="ECO:0007669"/>
    <property type="project" value="UniProtKB-KW"/>
</dbReference>
<evidence type="ECO:0000256" key="3">
    <source>
        <dbReference type="ARBA" id="ARBA00022448"/>
    </source>
</evidence>
<comment type="similarity">
    <text evidence="2">Belongs to the VPS52 family.</text>
</comment>
<feature type="region of interest" description="Disordered" evidence="6">
    <location>
        <begin position="360"/>
        <end position="383"/>
    </location>
</feature>
<proteinExistence type="inferred from homology"/>
<organism evidence="9 10">
    <name type="scientific">Kockovaella imperatae</name>
    <dbReference type="NCBI Taxonomy" id="4999"/>
    <lineage>
        <taxon>Eukaryota</taxon>
        <taxon>Fungi</taxon>
        <taxon>Dikarya</taxon>
        <taxon>Basidiomycota</taxon>
        <taxon>Agaricomycotina</taxon>
        <taxon>Tremellomycetes</taxon>
        <taxon>Tremellales</taxon>
        <taxon>Cuniculitremaceae</taxon>
        <taxon>Kockovaella</taxon>
    </lineage>
</organism>
<dbReference type="GO" id="GO:0019905">
    <property type="term" value="F:syntaxin binding"/>
    <property type="evidence" value="ECO:0007669"/>
    <property type="project" value="TreeGrafter"/>
</dbReference>
<dbReference type="InterPro" id="IPR048319">
    <property type="entry name" value="Vps52_CC"/>
</dbReference>
<dbReference type="GO" id="GO:0042147">
    <property type="term" value="P:retrograde transport, endosome to Golgi"/>
    <property type="evidence" value="ECO:0007669"/>
    <property type="project" value="TreeGrafter"/>
</dbReference>
<evidence type="ECO:0000259" key="8">
    <source>
        <dbReference type="Pfam" id="PF20655"/>
    </source>
</evidence>
<protein>
    <submittedName>
        <fullName evidence="9">Putative suppressor of action mutation 2-like protein</fullName>
    </submittedName>
</protein>
<sequence>MALEQAKSIPNGVHDLDGPEAGPSRPKALSPSVLAGNDAGDDLEESENLERLQLLKCQDEYLELRRSVQASTELLSGLSSYLSTFQNDLSAVSGQVSELQDRSSAIDAKLQGRKAVLPSLSALVDEILLPPSLTETIRDTKPSSDPETWLVAIAELERRLSAVKARRKVKATQQVIAILEGLRAKALEQLPPFLLSLIRPLKSASTGLSTNLAVLQTSVLLKYQPFFSFLRRESPPLAKQVERGYVNAARAYFETGMRRYTRALGQIKVRTVEKPETFGSSDVGAANGKSSSRYDRLRYANLDVEGEEGSVVLAYMADDKDFRVPLEALFRSLSLVLLDNASAEFTFIVRFFSRSASTLERPTPSRQASRGDEVSESGSRISRLPRQQAELNDDFKDAERIWHEVFDSAMEYVSTFFDTYIVASPPPPAVQLLTMIRLNDRLLEICEARGTLPLESYLQRQKLSMWPIFRKELDGHIDTLKKLADGAEGKGALFGSKGVKDATIRQAAMKYASLFSSVTALSEEADEAMIYSSMSRMRTELVRLTQTQASKIKNPSERHSFTSSIYEVIMHELVAGPGTVNHPRIQSELSFFRTREEEARRRMNT</sequence>
<dbReference type="GO" id="GO:0005829">
    <property type="term" value="C:cytosol"/>
    <property type="evidence" value="ECO:0007669"/>
    <property type="project" value="GOC"/>
</dbReference>
<dbReference type="Pfam" id="PF04129">
    <property type="entry name" value="Vps52_CC"/>
    <property type="match status" value="1"/>
</dbReference>
<evidence type="ECO:0000256" key="6">
    <source>
        <dbReference type="SAM" id="MobiDB-lite"/>
    </source>
</evidence>
<dbReference type="InParanoid" id="A0A1Y1UK42"/>
<dbReference type="AlphaFoldDB" id="A0A1Y1UK42"/>
<evidence type="ECO:0000313" key="9">
    <source>
        <dbReference type="EMBL" id="ORX38430.1"/>
    </source>
</evidence>
<dbReference type="OrthoDB" id="19482at2759"/>
<keyword evidence="5" id="KW-0333">Golgi apparatus</keyword>
<dbReference type="STRING" id="4999.A0A1Y1UK42"/>
<evidence type="ECO:0000259" key="7">
    <source>
        <dbReference type="Pfam" id="PF04129"/>
    </source>
</evidence>
<evidence type="ECO:0000313" key="10">
    <source>
        <dbReference type="Proteomes" id="UP000193218"/>
    </source>
</evidence>
<dbReference type="GO" id="GO:0006896">
    <property type="term" value="P:Golgi to vacuole transport"/>
    <property type="evidence" value="ECO:0007669"/>
    <property type="project" value="TreeGrafter"/>
</dbReference>
<evidence type="ECO:0000256" key="5">
    <source>
        <dbReference type="ARBA" id="ARBA00023034"/>
    </source>
</evidence>
<dbReference type="Proteomes" id="UP000193218">
    <property type="component" value="Unassembled WGS sequence"/>
</dbReference>
<keyword evidence="4" id="KW-0653">Protein transport</keyword>